<gene>
    <name evidence="4" type="ORF">IZO911_LOCUS11636</name>
    <name evidence="5" type="ORF">KXQ929_LOCUS25654</name>
</gene>
<dbReference type="InterPro" id="IPR001878">
    <property type="entry name" value="Znf_CCHC"/>
</dbReference>
<evidence type="ECO:0000256" key="2">
    <source>
        <dbReference type="SAM" id="MobiDB-lite"/>
    </source>
</evidence>
<name>A0A813YT79_9BILA</name>
<dbReference type="PROSITE" id="PS50158">
    <property type="entry name" value="ZF_CCHC"/>
    <property type="match status" value="1"/>
</dbReference>
<keyword evidence="1" id="KW-0862">Zinc</keyword>
<dbReference type="GO" id="GO:0008270">
    <property type="term" value="F:zinc ion binding"/>
    <property type="evidence" value="ECO:0007669"/>
    <property type="project" value="UniProtKB-KW"/>
</dbReference>
<reference evidence="4" key="1">
    <citation type="submission" date="2021-02" db="EMBL/GenBank/DDBJ databases">
        <authorList>
            <person name="Nowell W R."/>
        </authorList>
    </citation>
    <scope>NUCLEOTIDE SEQUENCE</scope>
</reference>
<proteinExistence type="predicted"/>
<dbReference type="GO" id="GO:0003676">
    <property type="term" value="F:nucleic acid binding"/>
    <property type="evidence" value="ECO:0007669"/>
    <property type="project" value="InterPro"/>
</dbReference>
<comment type="caution">
    <text evidence="4">The sequence shown here is derived from an EMBL/GenBank/DDBJ whole genome shotgun (WGS) entry which is preliminary data.</text>
</comment>
<dbReference type="EMBL" id="CAJNOE010000087">
    <property type="protein sequence ID" value="CAF0889436.1"/>
    <property type="molecule type" value="Genomic_DNA"/>
</dbReference>
<feature type="domain" description="CCHC-type" evidence="3">
    <location>
        <begin position="188"/>
        <end position="203"/>
    </location>
</feature>
<evidence type="ECO:0000313" key="6">
    <source>
        <dbReference type="Proteomes" id="UP000663860"/>
    </source>
</evidence>
<keyword evidence="1" id="KW-0863">Zinc-finger</keyword>
<protein>
    <recommendedName>
        <fullName evidence="3">CCHC-type domain-containing protein</fullName>
    </recommendedName>
</protein>
<evidence type="ECO:0000313" key="5">
    <source>
        <dbReference type="EMBL" id="CAF3951833.1"/>
    </source>
</evidence>
<sequence>MEIQAENSLFPEVGESNENRSISPDTLHKTLIEIAQQSLKSSSSIDLTRLHVLTRFGYQGHLQIHAQDVESYDTLVAVDWPTHLDNQPITAIPPIRVPPHHSIVVRDVPLSWQLPEIKNEIEDRYGHGSVRNIVRMYGRDGNPLPSIRLDTSSSSYIVTFLKDNFINIGHGRHAVKEYHLPIRISPPCYNCYEHGHLARHCKNSKRCGRCSQQHKGECVNDIRCMNCNGQHYPGQSNCPIVQRLRAEKLKQQHQPTITYSYARAANHLQPSTTTAQHTTSVITHELQTQLTSINKNLSKQSSVTHFEDLSNEVIYEILEFLDYFHIYQSFYNLNSRFRKFLTCSNFPIKINISSISRSNFQDYYTDIIIPYQHRITSICIRNLFFNYDISLHTILSKFIQLERIILENISSEYVENILKDIACLPNLSSLVIIVEDHVKNINECYLGIFRLRKLKYCKISLGNYNFISDSLPDATNEFSSIEQLVIKHEVYFNAIHRLLSYVPQLRRLSLNYSYNYYDRNQPSQPIILNSLTHLFLKLNKVSFDEFEQLTKTFFCKTQVLYLHVTNCQEYININDNQWKQLILSHMPFLRIFDLYIDYHIHQIGELQLKESNSTLWINRQWVFNHGSSYSTNSYRRKKYILQTTINQQIDLNYQETNLNSVRHVCLWGKVAIDNCIYRFPNATDLTLECISLEKLNNTITTLKHLIPWENLTKLEVNSQSNSLETLIRVLPLTPSIVTAKIDRVVVDSKDFVAIRNSASFRLASSVNIIRNLTVEEINEVEEAKLLFILCPRLQHFTITGTKTACAAPIVRSLLSKDNENTRHLISLCVPADNSRYLGKMEELSQAKKLLYDCLVKVNYRHVFLWR</sequence>
<dbReference type="EMBL" id="CAJOBB010002242">
    <property type="protein sequence ID" value="CAF3951833.1"/>
    <property type="molecule type" value="Genomic_DNA"/>
</dbReference>
<evidence type="ECO:0000259" key="3">
    <source>
        <dbReference type="PROSITE" id="PS50158"/>
    </source>
</evidence>
<feature type="region of interest" description="Disordered" evidence="2">
    <location>
        <begin position="1"/>
        <end position="22"/>
    </location>
</feature>
<dbReference type="Proteomes" id="UP000663860">
    <property type="component" value="Unassembled WGS sequence"/>
</dbReference>
<dbReference type="Proteomes" id="UP000663868">
    <property type="component" value="Unassembled WGS sequence"/>
</dbReference>
<accession>A0A813YT79</accession>
<evidence type="ECO:0000313" key="4">
    <source>
        <dbReference type="EMBL" id="CAF0889436.1"/>
    </source>
</evidence>
<keyword evidence="1" id="KW-0479">Metal-binding</keyword>
<dbReference type="AlphaFoldDB" id="A0A813YT79"/>
<evidence type="ECO:0000256" key="1">
    <source>
        <dbReference type="PROSITE-ProRule" id="PRU00047"/>
    </source>
</evidence>
<organism evidence="4 6">
    <name type="scientific">Adineta steineri</name>
    <dbReference type="NCBI Taxonomy" id="433720"/>
    <lineage>
        <taxon>Eukaryota</taxon>
        <taxon>Metazoa</taxon>
        <taxon>Spiralia</taxon>
        <taxon>Gnathifera</taxon>
        <taxon>Rotifera</taxon>
        <taxon>Eurotatoria</taxon>
        <taxon>Bdelloidea</taxon>
        <taxon>Adinetida</taxon>
        <taxon>Adinetidae</taxon>
        <taxon>Adineta</taxon>
    </lineage>
</organism>